<comment type="caution">
    <text evidence="1">The sequence shown here is derived from an EMBL/GenBank/DDBJ whole genome shotgun (WGS) entry which is preliminary data.</text>
</comment>
<dbReference type="AlphaFoldDB" id="A0A0V1GK92"/>
<organism evidence="1 2">
    <name type="scientific">Trichinella zimbabwensis</name>
    <dbReference type="NCBI Taxonomy" id="268475"/>
    <lineage>
        <taxon>Eukaryota</taxon>
        <taxon>Metazoa</taxon>
        <taxon>Ecdysozoa</taxon>
        <taxon>Nematoda</taxon>
        <taxon>Enoplea</taxon>
        <taxon>Dorylaimia</taxon>
        <taxon>Trichinellida</taxon>
        <taxon>Trichinellidae</taxon>
        <taxon>Trichinella</taxon>
    </lineage>
</organism>
<gene>
    <name evidence="1" type="ORF">T11_14045</name>
</gene>
<sequence>MDVYHFVAKLSFTLYPGRVSPRRSLRHATLKHRQARLSTTDAIEAIFYR</sequence>
<dbReference type="Proteomes" id="UP000055024">
    <property type="component" value="Unassembled WGS sequence"/>
</dbReference>
<protein>
    <submittedName>
        <fullName evidence="1">Uncharacterized protein</fullName>
    </submittedName>
</protein>
<name>A0A0V1GK92_9BILA</name>
<keyword evidence="2" id="KW-1185">Reference proteome</keyword>
<evidence type="ECO:0000313" key="1">
    <source>
        <dbReference type="EMBL" id="KRY98699.1"/>
    </source>
</evidence>
<reference evidence="1 2" key="1">
    <citation type="submission" date="2015-01" db="EMBL/GenBank/DDBJ databases">
        <title>Evolution of Trichinella species and genotypes.</title>
        <authorList>
            <person name="Korhonen P.K."/>
            <person name="Edoardo P."/>
            <person name="Giuseppe L.R."/>
            <person name="Gasser R.B."/>
        </authorList>
    </citation>
    <scope>NUCLEOTIDE SEQUENCE [LARGE SCALE GENOMIC DNA]</scope>
    <source>
        <strain evidence="1">ISS1029</strain>
    </source>
</reference>
<accession>A0A0V1GK92</accession>
<evidence type="ECO:0000313" key="2">
    <source>
        <dbReference type="Proteomes" id="UP000055024"/>
    </source>
</evidence>
<proteinExistence type="predicted"/>
<dbReference type="EMBL" id="JYDP01001223">
    <property type="protein sequence ID" value="KRY98699.1"/>
    <property type="molecule type" value="Genomic_DNA"/>
</dbReference>